<dbReference type="Pfam" id="PF00486">
    <property type="entry name" value="Trans_reg_C"/>
    <property type="match status" value="1"/>
</dbReference>
<evidence type="ECO:0000313" key="5">
    <source>
        <dbReference type="EMBL" id="SFF48175.1"/>
    </source>
</evidence>
<keyword evidence="1 2" id="KW-0238">DNA-binding</keyword>
<evidence type="ECO:0000256" key="1">
    <source>
        <dbReference type="ARBA" id="ARBA00023125"/>
    </source>
</evidence>
<dbReference type="InterPro" id="IPR016032">
    <property type="entry name" value="Sig_transdc_resp-reg_C-effctor"/>
</dbReference>
<dbReference type="EMBL" id="FONH01000020">
    <property type="protein sequence ID" value="SFF48175.1"/>
    <property type="molecule type" value="Genomic_DNA"/>
</dbReference>
<dbReference type="SMART" id="SM00862">
    <property type="entry name" value="Trans_reg_C"/>
    <property type="match status" value="1"/>
</dbReference>
<feature type="transmembrane region" description="Helical" evidence="3">
    <location>
        <begin position="141"/>
        <end position="165"/>
    </location>
</feature>
<dbReference type="RefSeq" id="WP_051548808.1">
    <property type="nucleotide sequence ID" value="NZ_FONH01000020.1"/>
</dbReference>
<reference evidence="6" key="1">
    <citation type="submission" date="2016-10" db="EMBL/GenBank/DDBJ databases">
        <authorList>
            <person name="Varghese N."/>
            <person name="Submissions S."/>
        </authorList>
    </citation>
    <scope>NUCLEOTIDE SEQUENCE [LARGE SCALE GENOMIC DNA]</scope>
    <source>
        <strain evidence="6">UNC178MFTsu3.1</strain>
    </source>
</reference>
<gene>
    <name evidence="5" type="ORF">SAMN02799615_03780</name>
</gene>
<evidence type="ECO:0000256" key="3">
    <source>
        <dbReference type="SAM" id="Phobius"/>
    </source>
</evidence>
<sequence length="302" mass="32327">MPSDPERPTRGTLRIGDWMVDPVADQISRDGATQRLEARSMRLLLCLADRAGEVVSIDELLNEAWAGVIVTPDSVYQAVTSLRRLLGDDPKQPSYIATVPRRGYRLIATVQTSSTKPAAPAPVSAAAKPEPIKLPRQGRGALLGAALALGVVLLLCGAVSSYWLLRDHPAAAPAARTVAVLPFLDLTDKMSEEPFADGMTEELIDKLSTFPGMQVSAPTSSFYYKDKQVPVAEIAKSLGVAYVLDGSVRKSGETMRVAARLVRAGDGFVVWSATYDRSAGDKLKVQDEIAAEAAKALTPAIR</sequence>
<evidence type="ECO:0000256" key="2">
    <source>
        <dbReference type="PROSITE-ProRule" id="PRU01091"/>
    </source>
</evidence>
<keyword evidence="3" id="KW-0472">Membrane</keyword>
<dbReference type="InterPro" id="IPR036388">
    <property type="entry name" value="WH-like_DNA-bd_sf"/>
</dbReference>
<dbReference type="Proteomes" id="UP000199477">
    <property type="component" value="Unassembled WGS sequence"/>
</dbReference>
<feature type="domain" description="OmpR/PhoB-type" evidence="4">
    <location>
        <begin position="10"/>
        <end position="108"/>
    </location>
</feature>
<keyword evidence="6" id="KW-1185">Reference proteome</keyword>
<protein>
    <submittedName>
        <fullName evidence="5">TolB amino-terminal domain-containing protein</fullName>
    </submittedName>
</protein>
<dbReference type="Gene3D" id="3.40.50.10610">
    <property type="entry name" value="ABC-type transport auxiliary lipoprotein component"/>
    <property type="match status" value="1"/>
</dbReference>
<dbReference type="Gene3D" id="1.10.10.10">
    <property type="entry name" value="Winged helix-like DNA-binding domain superfamily/Winged helix DNA-binding domain"/>
    <property type="match status" value="1"/>
</dbReference>
<feature type="DNA-binding region" description="OmpR/PhoB-type" evidence="2">
    <location>
        <begin position="10"/>
        <end position="108"/>
    </location>
</feature>
<dbReference type="PROSITE" id="PS51755">
    <property type="entry name" value="OMPR_PHOB"/>
    <property type="match status" value="1"/>
</dbReference>
<evidence type="ECO:0000259" key="4">
    <source>
        <dbReference type="PROSITE" id="PS51755"/>
    </source>
</evidence>
<dbReference type="GO" id="GO:0003677">
    <property type="term" value="F:DNA binding"/>
    <property type="evidence" value="ECO:0007669"/>
    <property type="project" value="UniProtKB-UniRule"/>
</dbReference>
<accession>A0A1I2J0K6</accession>
<dbReference type="GO" id="GO:0000160">
    <property type="term" value="P:phosphorelay signal transduction system"/>
    <property type="evidence" value="ECO:0007669"/>
    <property type="project" value="InterPro"/>
</dbReference>
<dbReference type="STRING" id="500610.SAMN02799615_03780"/>
<dbReference type="CDD" id="cd00383">
    <property type="entry name" value="trans_reg_C"/>
    <property type="match status" value="1"/>
</dbReference>
<organism evidence="5 6">
    <name type="scientific">Dyella marensis</name>
    <dbReference type="NCBI Taxonomy" id="500610"/>
    <lineage>
        <taxon>Bacteria</taxon>
        <taxon>Pseudomonadati</taxon>
        <taxon>Pseudomonadota</taxon>
        <taxon>Gammaproteobacteria</taxon>
        <taxon>Lysobacterales</taxon>
        <taxon>Rhodanobacteraceae</taxon>
        <taxon>Dyella</taxon>
    </lineage>
</organism>
<keyword evidence="3" id="KW-0812">Transmembrane</keyword>
<dbReference type="InterPro" id="IPR001867">
    <property type="entry name" value="OmpR/PhoB-type_DNA-bd"/>
</dbReference>
<keyword evidence="3" id="KW-1133">Transmembrane helix</keyword>
<proteinExistence type="predicted"/>
<dbReference type="AlphaFoldDB" id="A0A1I2J0K6"/>
<evidence type="ECO:0000313" key="6">
    <source>
        <dbReference type="Proteomes" id="UP000199477"/>
    </source>
</evidence>
<name>A0A1I2J0K6_9GAMM</name>
<dbReference type="GO" id="GO:0006355">
    <property type="term" value="P:regulation of DNA-templated transcription"/>
    <property type="evidence" value="ECO:0007669"/>
    <property type="project" value="InterPro"/>
</dbReference>
<dbReference type="SUPFAM" id="SSF46894">
    <property type="entry name" value="C-terminal effector domain of the bipartite response regulators"/>
    <property type="match status" value="1"/>
</dbReference>